<gene>
    <name evidence="13 19" type="primary">addA</name>
    <name evidence="19" type="ORF">H9753_07540</name>
</gene>
<dbReference type="PROSITE" id="PS51217">
    <property type="entry name" value="UVRD_HELICASE_CTER"/>
    <property type="match status" value="1"/>
</dbReference>
<feature type="domain" description="UvrD-like helicase ATP-binding" evidence="17">
    <location>
        <begin position="3"/>
        <end position="477"/>
    </location>
</feature>
<feature type="compositionally biased region" description="Basic and acidic residues" evidence="16">
    <location>
        <begin position="1074"/>
        <end position="1091"/>
    </location>
</feature>
<reference evidence="19" key="2">
    <citation type="submission" date="2021-04" db="EMBL/GenBank/DDBJ databases">
        <authorList>
            <person name="Gilroy R."/>
        </authorList>
    </citation>
    <scope>NUCLEOTIDE SEQUENCE</scope>
    <source>
        <strain evidence="19">ChiBcec2-3848</strain>
    </source>
</reference>
<dbReference type="GO" id="GO:0005829">
    <property type="term" value="C:cytosol"/>
    <property type="evidence" value="ECO:0007669"/>
    <property type="project" value="TreeGrafter"/>
</dbReference>
<keyword evidence="15" id="KW-0175">Coiled coil</keyword>
<evidence type="ECO:0000256" key="9">
    <source>
        <dbReference type="ARBA" id="ARBA00023204"/>
    </source>
</evidence>
<keyword evidence="6 13" id="KW-0269">Exonuclease</keyword>
<evidence type="ECO:0000256" key="15">
    <source>
        <dbReference type="SAM" id="Coils"/>
    </source>
</evidence>
<evidence type="ECO:0000313" key="20">
    <source>
        <dbReference type="Proteomes" id="UP000823886"/>
    </source>
</evidence>
<dbReference type="InterPro" id="IPR014016">
    <property type="entry name" value="UvrD-like_ATP-bd"/>
</dbReference>
<evidence type="ECO:0000256" key="13">
    <source>
        <dbReference type="HAMAP-Rule" id="MF_01451"/>
    </source>
</evidence>
<keyword evidence="3 13" id="KW-0227">DNA damage</keyword>
<evidence type="ECO:0000256" key="11">
    <source>
        <dbReference type="ARBA" id="ARBA00034617"/>
    </source>
</evidence>
<dbReference type="GO" id="GO:0043138">
    <property type="term" value="F:3'-5' DNA helicase activity"/>
    <property type="evidence" value="ECO:0007669"/>
    <property type="project" value="UniProtKB-UniRule"/>
</dbReference>
<evidence type="ECO:0000259" key="17">
    <source>
        <dbReference type="PROSITE" id="PS51198"/>
    </source>
</evidence>
<dbReference type="EC" id="5.6.2.4" evidence="13"/>
<feature type="coiled-coil region" evidence="15">
    <location>
        <begin position="214"/>
        <end position="241"/>
    </location>
</feature>
<protein>
    <recommendedName>
        <fullName evidence="13">ATP-dependent helicase/nuclease subunit A</fullName>
        <ecNumber evidence="13">3.1.-.-</ecNumber>
        <ecNumber evidence="13">5.6.2.4</ecNumber>
    </recommendedName>
    <alternativeName>
        <fullName evidence="13">ATP-dependent helicase/nuclease AddA</fullName>
    </alternativeName>
    <alternativeName>
        <fullName evidence="13">DNA 3'-5' helicase AddA</fullName>
    </alternativeName>
</protein>
<comment type="cofactor">
    <cofactor evidence="13">
        <name>Mg(2+)</name>
        <dbReference type="ChEBI" id="CHEBI:18420"/>
    </cofactor>
</comment>
<dbReference type="GO" id="GO:0005524">
    <property type="term" value="F:ATP binding"/>
    <property type="evidence" value="ECO:0007669"/>
    <property type="project" value="UniProtKB-UniRule"/>
</dbReference>
<dbReference type="InterPro" id="IPR038726">
    <property type="entry name" value="PDDEXK_AddAB-type"/>
</dbReference>
<evidence type="ECO:0000256" key="10">
    <source>
        <dbReference type="ARBA" id="ARBA00023235"/>
    </source>
</evidence>
<keyword evidence="4 13" id="KW-0378">Hydrolase</keyword>
<evidence type="ECO:0000256" key="1">
    <source>
        <dbReference type="ARBA" id="ARBA00022722"/>
    </source>
</evidence>
<dbReference type="EC" id="3.1.-.-" evidence="13"/>
<evidence type="ECO:0000256" key="2">
    <source>
        <dbReference type="ARBA" id="ARBA00022741"/>
    </source>
</evidence>
<evidence type="ECO:0000256" key="14">
    <source>
        <dbReference type="PROSITE-ProRule" id="PRU00560"/>
    </source>
</evidence>
<reference evidence="19" key="1">
    <citation type="journal article" date="2021" name="PeerJ">
        <title>Extensive microbial diversity within the chicken gut microbiome revealed by metagenomics and culture.</title>
        <authorList>
            <person name="Gilroy R."/>
            <person name="Ravi A."/>
            <person name="Getino M."/>
            <person name="Pursley I."/>
            <person name="Horton D.L."/>
            <person name="Alikhan N.F."/>
            <person name="Baker D."/>
            <person name="Gharbi K."/>
            <person name="Hall N."/>
            <person name="Watson M."/>
            <person name="Adriaenssens E.M."/>
            <person name="Foster-Nyarko E."/>
            <person name="Jarju S."/>
            <person name="Secka A."/>
            <person name="Antonio M."/>
            <person name="Oren A."/>
            <person name="Chaudhuri R.R."/>
            <person name="La Ragione R."/>
            <person name="Hildebrand F."/>
            <person name="Pallen M.J."/>
        </authorList>
    </citation>
    <scope>NUCLEOTIDE SEQUENCE</scope>
    <source>
        <strain evidence="19">ChiBcec2-3848</strain>
    </source>
</reference>
<dbReference type="Gene3D" id="3.90.320.10">
    <property type="match status" value="1"/>
</dbReference>
<keyword evidence="1 13" id="KW-0540">Nuclease</keyword>
<keyword evidence="2 13" id="KW-0547">Nucleotide-binding</keyword>
<dbReference type="GO" id="GO:0003690">
    <property type="term" value="F:double-stranded DNA binding"/>
    <property type="evidence" value="ECO:0007669"/>
    <property type="project" value="UniProtKB-UniRule"/>
</dbReference>
<dbReference type="SUPFAM" id="SSF52540">
    <property type="entry name" value="P-loop containing nucleoside triphosphate hydrolases"/>
    <property type="match status" value="1"/>
</dbReference>
<dbReference type="InterPro" id="IPR011335">
    <property type="entry name" value="Restrct_endonuc-II-like"/>
</dbReference>
<evidence type="ECO:0000256" key="3">
    <source>
        <dbReference type="ARBA" id="ARBA00022763"/>
    </source>
</evidence>
<accession>A0A9D2PNG5</accession>
<keyword evidence="5 13" id="KW-0347">Helicase</keyword>
<dbReference type="GO" id="GO:0033202">
    <property type="term" value="C:DNA helicase complex"/>
    <property type="evidence" value="ECO:0007669"/>
    <property type="project" value="TreeGrafter"/>
</dbReference>
<evidence type="ECO:0000259" key="18">
    <source>
        <dbReference type="PROSITE" id="PS51217"/>
    </source>
</evidence>
<evidence type="ECO:0000256" key="8">
    <source>
        <dbReference type="ARBA" id="ARBA00023125"/>
    </source>
</evidence>
<feature type="domain" description="UvrD-like helicase C-terminal" evidence="18">
    <location>
        <begin position="508"/>
        <end position="797"/>
    </location>
</feature>
<dbReference type="Gene3D" id="3.40.50.300">
    <property type="entry name" value="P-loop containing nucleotide triphosphate hydrolases"/>
    <property type="match status" value="4"/>
</dbReference>
<dbReference type="PANTHER" id="PTHR11070:SF48">
    <property type="entry name" value="ATP-DEPENDENT HELICASE_NUCLEASE SUBUNIT A"/>
    <property type="match status" value="1"/>
</dbReference>
<sequence>MGVSWTKEQQKVIDTRNCNLLVSAAAGSGKTAVLVERILKRITDPHHPADIDRLLIVTFTRAAAGEMKERIRAAIEKQLEENQEDEHLQRQASLIHHAQITTIDSFCSYVVKNYFHLIDLDPSFRMGEEGEMRLMQADAADRVLEEAYAREDNADFSDFVDCFGGGKSDTRIADYMIRLYEFSMSYPYPEEWLETCRKAYEIQGTEELLQAPWFQAVKREAKRQIQEAAQLLTQAEQLSGEADGPAFYLELLGMEKYSVQAVCAQEDFFSWKERLDALEFKRLPPGKKAEKELVSETKQELVKSLRNEAKDLIKDIKARYFAQTAEEMTETLKKAAKPVGVLVDLTLAFQKAYQAKKKEKNVLDFADLEHYALKILVDHGDGEDKRTDAARELASRFTEIMIDEYQDSNLVQEKLLTAVSQMEEGNNNIFMVGDVKQSIYRFRLARPDLFMEKFRSYPAKEGGKTLRIDLHRNFRSRKEVLDGVNYLFYQLMGDDLGGVEYDEDAALYPQLAFPQKEQESLTPADELLLLEEDEEIWQEQETSQTSRELEARMAALRIREIMEEEQVLDKETGRYRKPRFSDFTLLLRTVSGWSETFKKVLNASGIPANVTTKTGYFSASEVAAVLDYLQILDNPFQDIPLAGAMKSMPGGFSLEELAQIGEIGKEEETHYLYESLLAAEKREGSLGVKVRGFLKTYRDLRKLVPYTPMHELLWAFYDATGFLVYQQAFVTGEQRKANLLMLLEKARDYESTSYRGLFHFVRYIENLKKYQMDFGEASVLSENDDSVKIMSIHSSKGLEFPIVFVCGMGKQINLQDARDSIVLHPDLGIGAACVDEKLRIRTKTLLQKAVQQEITLESLGEELRILYVALTRAKERLVLTGTVSGLEKKLAGWGLLKKQEKKRLPYGLRSKGKTYLDWVLAALSRHKAMKPLYEACGLEVNALNPLYEGTAEFSVRKLSPGELALGEAQTRTEEKRKQEELLNWDTENVYNREIRRELEESFSYEYPFAHLARIPAKMTVSEVKRRLAQKDEESLEVYGEERKLYGERERLHGEEQNLYEQDLNLRGRYPQADAEEKQESRPAQMGEREEPPLEAYVPRFMREEEEELQGAQRGTAYHRVLESLDFSRTDSSENIAQQIRELTAQGKITPQMARAVSPTVLYRLAGGHLGRRMRSAWERGELYREQPFVIEVRAEEVSREFQSQEGILIQGIIDAYFLEGDAWVLVDYKTDRVSPRNPRELTQKYKIQLDYYAQALYRMTGKRVKEAYIYSTYLGREIPAE</sequence>
<dbReference type="InterPro" id="IPR011604">
    <property type="entry name" value="PDDEXK-like_dom_sf"/>
</dbReference>
<keyword evidence="7 13" id="KW-0067">ATP-binding</keyword>
<dbReference type="GO" id="GO:0000724">
    <property type="term" value="P:double-strand break repair via homologous recombination"/>
    <property type="evidence" value="ECO:0007669"/>
    <property type="project" value="UniProtKB-UniRule"/>
</dbReference>
<evidence type="ECO:0000256" key="5">
    <source>
        <dbReference type="ARBA" id="ARBA00022806"/>
    </source>
</evidence>
<dbReference type="InterPro" id="IPR014017">
    <property type="entry name" value="DNA_helicase_UvrD-like_C"/>
</dbReference>
<comment type="catalytic activity">
    <reaction evidence="12 13">
        <text>ATP + H2O = ADP + phosphate + H(+)</text>
        <dbReference type="Rhea" id="RHEA:13065"/>
        <dbReference type="ChEBI" id="CHEBI:15377"/>
        <dbReference type="ChEBI" id="CHEBI:15378"/>
        <dbReference type="ChEBI" id="CHEBI:30616"/>
        <dbReference type="ChEBI" id="CHEBI:43474"/>
        <dbReference type="ChEBI" id="CHEBI:456216"/>
        <dbReference type="EC" id="5.6.2.4"/>
    </reaction>
</comment>
<keyword evidence="8 13" id="KW-0238">DNA-binding</keyword>
<evidence type="ECO:0000256" key="16">
    <source>
        <dbReference type="SAM" id="MobiDB-lite"/>
    </source>
</evidence>
<keyword evidence="10 13" id="KW-0413">Isomerase</keyword>
<dbReference type="GO" id="GO:0008408">
    <property type="term" value="F:3'-5' exonuclease activity"/>
    <property type="evidence" value="ECO:0007669"/>
    <property type="project" value="UniProtKB-UniRule"/>
</dbReference>
<dbReference type="Proteomes" id="UP000823886">
    <property type="component" value="Unassembled WGS sequence"/>
</dbReference>
<dbReference type="NCBIfam" id="TIGR02785">
    <property type="entry name" value="addA_Gpos"/>
    <property type="match status" value="1"/>
</dbReference>
<organism evidence="19 20">
    <name type="scientific">Candidatus Blautia merdavium</name>
    <dbReference type="NCBI Taxonomy" id="2838494"/>
    <lineage>
        <taxon>Bacteria</taxon>
        <taxon>Bacillati</taxon>
        <taxon>Bacillota</taxon>
        <taxon>Clostridia</taxon>
        <taxon>Lachnospirales</taxon>
        <taxon>Lachnospiraceae</taxon>
        <taxon>Blautia</taxon>
    </lineage>
</organism>
<evidence type="ECO:0000313" key="19">
    <source>
        <dbReference type="EMBL" id="HJC63454.1"/>
    </source>
</evidence>
<comment type="catalytic activity">
    <reaction evidence="11 13">
        <text>Couples ATP hydrolysis with the unwinding of duplex DNA by translocating in the 3'-5' direction.</text>
        <dbReference type="EC" id="5.6.2.4"/>
    </reaction>
</comment>
<dbReference type="InterPro" id="IPR014152">
    <property type="entry name" value="AddA"/>
</dbReference>
<proteinExistence type="inferred from homology"/>
<dbReference type="PANTHER" id="PTHR11070">
    <property type="entry name" value="UVRD / RECB / PCRA DNA HELICASE FAMILY MEMBER"/>
    <property type="match status" value="1"/>
</dbReference>
<dbReference type="InterPro" id="IPR027417">
    <property type="entry name" value="P-loop_NTPase"/>
</dbReference>
<evidence type="ECO:0000256" key="7">
    <source>
        <dbReference type="ARBA" id="ARBA00022840"/>
    </source>
</evidence>
<comment type="caution">
    <text evidence="19">The sequence shown here is derived from an EMBL/GenBank/DDBJ whole genome shotgun (WGS) entry which is preliminary data.</text>
</comment>
<dbReference type="SUPFAM" id="SSF52980">
    <property type="entry name" value="Restriction endonuclease-like"/>
    <property type="match status" value="1"/>
</dbReference>
<dbReference type="FunFam" id="3.40.50.300:FF:001236">
    <property type="entry name" value="ATP-dependent helicase/nuclease subunit A"/>
    <property type="match status" value="1"/>
</dbReference>
<evidence type="ECO:0000256" key="12">
    <source>
        <dbReference type="ARBA" id="ARBA00048988"/>
    </source>
</evidence>
<comment type="function">
    <text evidence="13">The heterodimer acts as both an ATP-dependent DNA helicase and an ATP-dependent, dual-direction single-stranded exonuclease. Recognizes the chi site generating a DNA molecule suitable for the initiation of homologous recombination. The AddA nuclease domain is required for chi fragment generation; this subunit has the helicase and 3' -&gt; 5' nuclease activities.</text>
</comment>
<dbReference type="HAMAP" id="MF_01451">
    <property type="entry name" value="AddA"/>
    <property type="match status" value="1"/>
</dbReference>
<dbReference type="PROSITE" id="PS51198">
    <property type="entry name" value="UVRD_HELICASE_ATP_BIND"/>
    <property type="match status" value="1"/>
</dbReference>
<keyword evidence="9 13" id="KW-0234">DNA repair</keyword>
<dbReference type="Pfam" id="PF13361">
    <property type="entry name" value="UvrD_C"/>
    <property type="match status" value="1"/>
</dbReference>
<dbReference type="Pfam" id="PF00580">
    <property type="entry name" value="UvrD-helicase"/>
    <property type="match status" value="1"/>
</dbReference>
<dbReference type="Pfam" id="PF12705">
    <property type="entry name" value="PDDEXK_1"/>
    <property type="match status" value="1"/>
</dbReference>
<dbReference type="InterPro" id="IPR000212">
    <property type="entry name" value="DNA_helicase_UvrD/REP"/>
</dbReference>
<evidence type="ECO:0000256" key="6">
    <source>
        <dbReference type="ARBA" id="ARBA00022839"/>
    </source>
</evidence>
<evidence type="ECO:0000256" key="4">
    <source>
        <dbReference type="ARBA" id="ARBA00022801"/>
    </source>
</evidence>
<dbReference type="Gene3D" id="1.10.274.50">
    <property type="match status" value="1"/>
</dbReference>
<feature type="region of interest" description="Disordered" evidence="16">
    <location>
        <begin position="1070"/>
        <end position="1091"/>
    </location>
</feature>
<comment type="similarity">
    <text evidence="13">Belongs to the helicase family. AddA subfamily.</text>
</comment>
<dbReference type="EMBL" id="DWVZ01000100">
    <property type="protein sequence ID" value="HJC63454.1"/>
    <property type="molecule type" value="Genomic_DNA"/>
</dbReference>
<feature type="binding site" evidence="14">
    <location>
        <begin position="24"/>
        <end position="31"/>
    </location>
    <ligand>
        <name>ATP</name>
        <dbReference type="ChEBI" id="CHEBI:30616"/>
    </ligand>
</feature>
<comment type="subunit">
    <text evidence="13">Heterodimer of AddA and AddB/RexB.</text>
</comment>
<name>A0A9D2PNG5_9FIRM</name>